<dbReference type="GO" id="GO:0016758">
    <property type="term" value="F:hexosyltransferase activity"/>
    <property type="evidence" value="ECO:0007669"/>
    <property type="project" value="TreeGrafter"/>
</dbReference>
<dbReference type="Proteomes" id="UP000052232">
    <property type="component" value="Unassembled WGS sequence"/>
</dbReference>
<dbReference type="AlphaFoldDB" id="A0A0J8ABB8"/>
<dbReference type="SUPFAM" id="SSF53756">
    <property type="entry name" value="UDP-Glycosyltransferase/glycogen phosphorylase"/>
    <property type="match status" value="1"/>
</dbReference>
<evidence type="ECO:0000259" key="2">
    <source>
        <dbReference type="Pfam" id="PF13439"/>
    </source>
</evidence>
<evidence type="ECO:0000259" key="1">
    <source>
        <dbReference type="Pfam" id="PF00534"/>
    </source>
</evidence>
<dbReference type="PANTHER" id="PTHR45947:SF3">
    <property type="entry name" value="SULFOQUINOVOSYL TRANSFERASE SQD2"/>
    <property type="match status" value="1"/>
</dbReference>
<protein>
    <submittedName>
        <fullName evidence="3">Glycosyl transferase family 1</fullName>
    </submittedName>
</protein>
<dbReference type="Gene3D" id="3.40.50.2000">
    <property type="entry name" value="Glycogen Phosphorylase B"/>
    <property type="match status" value="2"/>
</dbReference>
<evidence type="ECO:0000313" key="3">
    <source>
        <dbReference type="EMBL" id="KMS52465.1"/>
    </source>
</evidence>
<feature type="domain" description="Glycosyltransferase subfamily 4-like N-terminal" evidence="2">
    <location>
        <begin position="15"/>
        <end position="185"/>
    </location>
</feature>
<keyword evidence="3" id="KW-0808">Transferase</keyword>
<dbReference type="InterPro" id="IPR001296">
    <property type="entry name" value="Glyco_trans_1"/>
</dbReference>
<organism evidence="3 4">
    <name type="scientific">Sphingobium cupriresistens LL01</name>
    <dbReference type="NCBI Taxonomy" id="1420583"/>
    <lineage>
        <taxon>Bacteria</taxon>
        <taxon>Pseudomonadati</taxon>
        <taxon>Pseudomonadota</taxon>
        <taxon>Alphaproteobacteria</taxon>
        <taxon>Sphingomonadales</taxon>
        <taxon>Sphingomonadaceae</taxon>
        <taxon>Sphingobium</taxon>
    </lineage>
</organism>
<accession>A0A0J8ABB8</accession>
<dbReference type="InterPro" id="IPR028098">
    <property type="entry name" value="Glyco_trans_4-like_N"/>
</dbReference>
<comment type="caution">
    <text evidence="3">The sequence shown here is derived from an EMBL/GenBank/DDBJ whole genome shotgun (WGS) entry which is preliminary data.</text>
</comment>
<sequence>MKIVDVCAFYSPKGGGVRTYIDRKLAEGPKAGHEIVVIAPGPRSCVEERGRGARIVWLASPKFLLDGNYHYFADAKVLHAELDREQPDVVEVSSPWRSASMVAAWKGKAIRSLVMHADPLAAYAYRWFEMLADRPTIDRGFDWFWRHLRRLDASFDSVISASQSLSARLKGGGLRGVSTIAMGVEPGIFSPNLRDTALRRRLLELCGLDVTGTLLIGVGRHGPEKRWPMVVEAVMSAQFQEPVGLILMGDGRERTKIIRQISANPHIRLLAPITDRHALAATMASADALIHGCEAETFCMVAAEAAASGLPLIVPSDGGASDQAIVQRGWRYSSGSAAGAASAILDCVRSRQFDAAGSAAFPHRAPRTMADHFDDLFAQYEALRAPLRIAA</sequence>
<feature type="domain" description="Glycosyl transferase family 1" evidence="1">
    <location>
        <begin position="212"/>
        <end position="347"/>
    </location>
</feature>
<dbReference type="EMBL" id="JACT01000006">
    <property type="protein sequence ID" value="KMS52465.1"/>
    <property type="molecule type" value="Genomic_DNA"/>
</dbReference>
<name>A0A0J8ABB8_9SPHN</name>
<dbReference type="Pfam" id="PF13439">
    <property type="entry name" value="Glyco_transf_4"/>
    <property type="match status" value="1"/>
</dbReference>
<dbReference type="Pfam" id="PF00534">
    <property type="entry name" value="Glycos_transf_1"/>
    <property type="match status" value="1"/>
</dbReference>
<dbReference type="InterPro" id="IPR050194">
    <property type="entry name" value="Glycosyltransferase_grp1"/>
</dbReference>
<reference evidence="3 4" key="1">
    <citation type="journal article" date="2015" name="G3 (Bethesda)">
        <title>Insights into Ongoing Evolution of the Hexachlorocyclohexane Catabolic Pathway from Comparative Genomics of Ten Sphingomonadaceae Strains.</title>
        <authorList>
            <person name="Pearce S.L."/>
            <person name="Oakeshott J.G."/>
            <person name="Pandey G."/>
        </authorList>
    </citation>
    <scope>NUCLEOTIDE SEQUENCE [LARGE SCALE GENOMIC DNA]</scope>
    <source>
        <strain evidence="3 4">LL01</strain>
    </source>
</reference>
<keyword evidence="4" id="KW-1185">Reference proteome</keyword>
<dbReference type="RefSeq" id="WP_066609031.1">
    <property type="nucleotide sequence ID" value="NZ_KQ130437.1"/>
</dbReference>
<dbReference type="PANTHER" id="PTHR45947">
    <property type="entry name" value="SULFOQUINOVOSYL TRANSFERASE SQD2"/>
    <property type="match status" value="1"/>
</dbReference>
<dbReference type="PATRIC" id="fig|1420583.3.peg.4146"/>
<gene>
    <name evidence="3" type="ORF">V473_21660</name>
</gene>
<dbReference type="STRING" id="1420583.V473_21660"/>
<proteinExistence type="predicted"/>
<evidence type="ECO:0000313" key="4">
    <source>
        <dbReference type="Proteomes" id="UP000052232"/>
    </source>
</evidence>